<dbReference type="Pfam" id="PF01557">
    <property type="entry name" value="FAA_hydrolase"/>
    <property type="match status" value="1"/>
</dbReference>
<reference evidence="13 14" key="1">
    <citation type="submission" date="2021-04" db="EMBL/GenBank/DDBJ databases">
        <title>Whole genome sequence analysis of a thiophenic sulfur metabolizing bacteria.</title>
        <authorList>
            <person name="Akhtar N."/>
            <person name="Akram J."/>
            <person name="Aslam A."/>
        </authorList>
    </citation>
    <scope>NUCLEOTIDE SEQUENCE [LARGE SCALE GENOMIC DNA]</scope>
    <source>
        <strain evidence="13 14">3OW</strain>
    </source>
</reference>
<comment type="cofactor">
    <cofactor evidence="2">
        <name>Mg(2+)</name>
        <dbReference type="ChEBI" id="CHEBI:18420"/>
    </cofactor>
</comment>
<dbReference type="GO" id="GO:0004334">
    <property type="term" value="F:fumarylacetoacetase activity"/>
    <property type="evidence" value="ECO:0007669"/>
    <property type="project" value="UniProtKB-EC"/>
</dbReference>
<dbReference type="NCBIfam" id="TIGR01266">
    <property type="entry name" value="fum_ac_acetase"/>
    <property type="match status" value="1"/>
</dbReference>
<comment type="pathway">
    <text evidence="3">Amino-acid degradation; L-phenylalanine degradation; acetoacetate and fumarate from L-phenylalanine: step 6/6.</text>
</comment>
<sequence>MTTTWAPVPAGSGFGLENLPYGVFRPADGSPRVGVRVGDHVLDLAAALGDPVFAAPSLNGFLARGRGEWQRVRAEIVGLLTDPASAAAGTAALHPLADVALQLPFAVADYVDFYASEHHATNLGRMFRPDSAALLPNWRHLPVGYHGRAGTVVVSGTPVVRPSGQRKAPSDEDPVFGPSVRLDIEAELGFVVGAGSDPGKPLGTSDFADHVFGVCLVNDWSARDIQAWEYVPLGPFLGKSFATSVSPWIVPLEALEAARIATPPQEPEPLPHLRDAEDWGLDIGLTVDLNGEPVSRPPYAQMYWSPAQMVAHMTSNGAPLRTGDLFASGTISGPGRDQRGSLIELTWNGAEPLRLADGSERTFLADGDLVTIRASAPASGGGRIDLGEVTGRIAPAPA</sequence>
<dbReference type="EC" id="3.7.1.2" evidence="4"/>
<dbReference type="SUPFAM" id="SSF63433">
    <property type="entry name" value="Fumarylacetoacetate hydrolase, FAH, N-terminal domain"/>
    <property type="match status" value="1"/>
</dbReference>
<dbReference type="InterPro" id="IPR011234">
    <property type="entry name" value="Fumarylacetoacetase-like_C"/>
</dbReference>
<dbReference type="Gene3D" id="2.30.30.230">
    <property type="entry name" value="Fumarylacetoacetase, N-terminal domain"/>
    <property type="match status" value="1"/>
</dbReference>
<keyword evidence="5" id="KW-0479">Metal-binding</keyword>
<evidence type="ECO:0000256" key="8">
    <source>
        <dbReference type="ARBA" id="ARBA00022842"/>
    </source>
</evidence>
<dbReference type="RefSeq" id="WP_212554899.1">
    <property type="nucleotide sequence ID" value="NZ_JAGXOE010000070.1"/>
</dbReference>
<keyword evidence="9" id="KW-0828">Tyrosine catabolism</keyword>
<accession>A0ABS5NH39</accession>
<evidence type="ECO:0000259" key="12">
    <source>
        <dbReference type="Pfam" id="PF09298"/>
    </source>
</evidence>
<dbReference type="InterPro" id="IPR005959">
    <property type="entry name" value="Fumarylacetoacetase"/>
</dbReference>
<evidence type="ECO:0000313" key="13">
    <source>
        <dbReference type="EMBL" id="MBS4103588.1"/>
    </source>
</evidence>
<evidence type="ECO:0000256" key="10">
    <source>
        <dbReference type="ARBA" id="ARBA00023232"/>
    </source>
</evidence>
<keyword evidence="7" id="KW-0106">Calcium</keyword>
<evidence type="ECO:0000256" key="7">
    <source>
        <dbReference type="ARBA" id="ARBA00022837"/>
    </source>
</evidence>
<name>A0ABS5NH39_TSUPA</name>
<dbReference type="EMBL" id="JAGXOE010000070">
    <property type="protein sequence ID" value="MBS4103588.1"/>
    <property type="molecule type" value="Genomic_DNA"/>
</dbReference>
<dbReference type="InterPro" id="IPR036663">
    <property type="entry name" value="Fumarylacetoacetase_C_sf"/>
</dbReference>
<dbReference type="InterPro" id="IPR015377">
    <property type="entry name" value="Fumarylacetoacetase_N"/>
</dbReference>
<evidence type="ECO:0000256" key="2">
    <source>
        <dbReference type="ARBA" id="ARBA00001946"/>
    </source>
</evidence>
<dbReference type="PANTHER" id="PTHR43069:SF2">
    <property type="entry name" value="FUMARYLACETOACETASE"/>
    <property type="match status" value="1"/>
</dbReference>
<proteinExistence type="predicted"/>
<evidence type="ECO:0000256" key="3">
    <source>
        <dbReference type="ARBA" id="ARBA00004782"/>
    </source>
</evidence>
<evidence type="ECO:0000256" key="4">
    <source>
        <dbReference type="ARBA" id="ARBA00012094"/>
    </source>
</evidence>
<evidence type="ECO:0000256" key="5">
    <source>
        <dbReference type="ARBA" id="ARBA00022723"/>
    </source>
</evidence>
<dbReference type="Pfam" id="PF09298">
    <property type="entry name" value="FAA_hydrolase_N"/>
    <property type="match status" value="1"/>
</dbReference>
<protein>
    <recommendedName>
        <fullName evidence="4">fumarylacetoacetase</fullName>
        <ecNumber evidence="4">3.7.1.2</ecNumber>
    </recommendedName>
</protein>
<comment type="caution">
    <text evidence="13">The sequence shown here is derived from an EMBL/GenBank/DDBJ whole genome shotgun (WGS) entry which is preliminary data.</text>
</comment>
<evidence type="ECO:0000313" key="14">
    <source>
        <dbReference type="Proteomes" id="UP000676853"/>
    </source>
</evidence>
<comment type="cofactor">
    <cofactor evidence="1">
        <name>Ca(2+)</name>
        <dbReference type="ChEBI" id="CHEBI:29108"/>
    </cofactor>
</comment>
<dbReference type="Gene3D" id="3.90.850.10">
    <property type="entry name" value="Fumarylacetoacetase-like, C-terminal domain"/>
    <property type="match status" value="1"/>
</dbReference>
<dbReference type="InterPro" id="IPR036462">
    <property type="entry name" value="Fumarylacetoacetase_N_sf"/>
</dbReference>
<feature type="domain" description="Fumarylacetoacetase-like C-terminal" evidence="11">
    <location>
        <begin position="111"/>
        <end position="391"/>
    </location>
</feature>
<dbReference type="Proteomes" id="UP000676853">
    <property type="component" value="Unassembled WGS sequence"/>
</dbReference>
<evidence type="ECO:0000259" key="11">
    <source>
        <dbReference type="Pfam" id="PF01557"/>
    </source>
</evidence>
<keyword evidence="6 13" id="KW-0378">Hydrolase</keyword>
<keyword evidence="10" id="KW-0585">Phenylalanine catabolism</keyword>
<keyword evidence="14" id="KW-1185">Reference proteome</keyword>
<evidence type="ECO:0000256" key="1">
    <source>
        <dbReference type="ARBA" id="ARBA00001913"/>
    </source>
</evidence>
<evidence type="ECO:0000256" key="9">
    <source>
        <dbReference type="ARBA" id="ARBA00022878"/>
    </source>
</evidence>
<evidence type="ECO:0000256" key="6">
    <source>
        <dbReference type="ARBA" id="ARBA00022801"/>
    </source>
</evidence>
<gene>
    <name evidence="13" type="primary">fahA</name>
    <name evidence="13" type="ORF">KFZ73_20370</name>
</gene>
<dbReference type="PANTHER" id="PTHR43069">
    <property type="entry name" value="FUMARYLACETOACETASE"/>
    <property type="match status" value="1"/>
</dbReference>
<organism evidence="13 14">
    <name type="scientific">Tsukamurella paurometabola</name>
    <name type="common">Corynebacterium paurometabolum</name>
    <dbReference type="NCBI Taxonomy" id="2061"/>
    <lineage>
        <taxon>Bacteria</taxon>
        <taxon>Bacillati</taxon>
        <taxon>Actinomycetota</taxon>
        <taxon>Actinomycetes</taxon>
        <taxon>Mycobacteriales</taxon>
        <taxon>Tsukamurellaceae</taxon>
        <taxon>Tsukamurella</taxon>
    </lineage>
</organism>
<keyword evidence="8" id="KW-0460">Magnesium</keyword>
<feature type="domain" description="Fumarylacetoacetase N-terminal" evidence="12">
    <location>
        <begin position="17"/>
        <end position="104"/>
    </location>
</feature>
<dbReference type="SUPFAM" id="SSF56529">
    <property type="entry name" value="FAH"/>
    <property type="match status" value="1"/>
</dbReference>